<gene>
    <name evidence="2" type="ORF">OG863_36795</name>
</gene>
<protein>
    <submittedName>
        <fullName evidence="2">DUF3103 domain-containing protein</fullName>
    </submittedName>
</protein>
<feature type="region of interest" description="Disordered" evidence="1">
    <location>
        <begin position="190"/>
        <end position="259"/>
    </location>
</feature>
<evidence type="ECO:0000256" key="1">
    <source>
        <dbReference type="SAM" id="MobiDB-lite"/>
    </source>
</evidence>
<feature type="compositionally biased region" description="Low complexity" evidence="1">
    <location>
        <begin position="248"/>
        <end position="259"/>
    </location>
</feature>
<organism evidence="2 3">
    <name type="scientific">Streptomyces decoyicus</name>
    <dbReference type="NCBI Taxonomy" id="249567"/>
    <lineage>
        <taxon>Bacteria</taxon>
        <taxon>Bacillati</taxon>
        <taxon>Actinomycetota</taxon>
        <taxon>Actinomycetes</taxon>
        <taxon>Kitasatosporales</taxon>
        <taxon>Streptomycetaceae</taxon>
        <taxon>Streptomyces</taxon>
    </lineage>
</organism>
<proteinExistence type="predicted"/>
<dbReference type="Pfam" id="PF11301">
    <property type="entry name" value="DUF3103"/>
    <property type="match status" value="1"/>
</dbReference>
<dbReference type="Proteomes" id="UP001344251">
    <property type="component" value="Chromosome"/>
</dbReference>
<dbReference type="InterPro" id="IPR021452">
    <property type="entry name" value="DUF3103"/>
</dbReference>
<name>A0ABZ1FRM8_9ACTN</name>
<keyword evidence="3" id="KW-1185">Reference proteome</keyword>
<reference evidence="2 3" key="1">
    <citation type="submission" date="2022-10" db="EMBL/GenBank/DDBJ databases">
        <title>The complete genomes of actinobacterial strains from the NBC collection.</title>
        <authorList>
            <person name="Joergensen T.S."/>
            <person name="Alvarez Arevalo M."/>
            <person name="Sterndorff E.B."/>
            <person name="Faurdal D."/>
            <person name="Vuksanovic O."/>
            <person name="Mourched A.-S."/>
            <person name="Charusanti P."/>
            <person name="Shaw S."/>
            <person name="Blin K."/>
            <person name="Weber T."/>
        </authorList>
    </citation>
    <scope>NUCLEOTIDE SEQUENCE [LARGE SCALE GENOMIC DNA]</scope>
    <source>
        <strain evidence="2 3">NBC 01774</strain>
    </source>
</reference>
<dbReference type="EMBL" id="CP109106">
    <property type="protein sequence ID" value="WSB73072.1"/>
    <property type="molecule type" value="Genomic_DNA"/>
</dbReference>
<sequence>MAASSVCLVSGAAGAWAQPEARTAPSGAQPTRADAVQHAKQAAARSLREAYATGQVKDVMAGTLTSANEVSLDRLPIRSAASGFRAQVESSNSAILTAKGLPVSTGNVLQVRLANPQARAALAEGVQPLIAAEPSDRQATSLTAYRPDGTEVKLGATAPADVPVLIVGIDGDRIVAAGTKVMSDGFKAAWPRTGTASSGDLATLKPKNSAAGRAASRTAPIPGPHGRQVSAARTSGTGTAPGNGTTSGNGTASGSSTIGTAAAAQGKNVTRINNVQLHKNNEEPFWKGGAEAFAVVSGWDKNDKAFAEPALQLPYLDWTGVDYHPNQNLIDWGHFGYDSADLVFLEEDDGTNYKDLTKAIVDALLTVTGYGTTGIPLANTIMDAIPDKWWTDDTDELDQVYSVSHDAIAKAQNAGAPGLTYFGASGGSNLSIGLSNAFIPKT</sequence>
<accession>A0ABZ1FRM8</accession>
<dbReference type="RefSeq" id="WP_326622653.1">
    <property type="nucleotide sequence ID" value="NZ_CP109106.1"/>
</dbReference>
<evidence type="ECO:0000313" key="3">
    <source>
        <dbReference type="Proteomes" id="UP001344251"/>
    </source>
</evidence>
<evidence type="ECO:0000313" key="2">
    <source>
        <dbReference type="EMBL" id="WSB73072.1"/>
    </source>
</evidence>